<dbReference type="OrthoDB" id="3428639at2"/>
<dbReference type="EMBL" id="PYGA01000007">
    <property type="protein sequence ID" value="PSK97825.1"/>
    <property type="molecule type" value="Genomic_DNA"/>
</dbReference>
<feature type="transmembrane region" description="Helical" evidence="1">
    <location>
        <begin position="148"/>
        <end position="168"/>
    </location>
</feature>
<keyword evidence="3" id="KW-0645">Protease</keyword>
<feature type="transmembrane region" description="Helical" evidence="1">
    <location>
        <begin position="221"/>
        <end position="239"/>
    </location>
</feature>
<feature type="transmembrane region" description="Helical" evidence="1">
    <location>
        <begin position="65"/>
        <end position="87"/>
    </location>
</feature>
<evidence type="ECO:0000259" key="2">
    <source>
        <dbReference type="Pfam" id="PF02517"/>
    </source>
</evidence>
<keyword evidence="3" id="KW-0378">Hydrolase</keyword>
<comment type="caution">
    <text evidence="3">The sequence shown here is derived from an EMBL/GenBank/DDBJ whole genome shotgun (WGS) entry which is preliminary data.</text>
</comment>
<feature type="domain" description="CAAX prenyl protease 2/Lysostaphin resistance protein A-like" evidence="2">
    <location>
        <begin position="158"/>
        <end position="253"/>
    </location>
</feature>
<accession>A0A2P8DKS0</accession>
<feature type="transmembrane region" description="Helical" evidence="1">
    <location>
        <begin position="108"/>
        <end position="128"/>
    </location>
</feature>
<evidence type="ECO:0000313" key="4">
    <source>
        <dbReference type="Proteomes" id="UP000240542"/>
    </source>
</evidence>
<feature type="transmembrane region" description="Helical" evidence="1">
    <location>
        <begin position="27"/>
        <end position="45"/>
    </location>
</feature>
<dbReference type="Proteomes" id="UP000240542">
    <property type="component" value="Unassembled WGS sequence"/>
</dbReference>
<keyword evidence="1" id="KW-1133">Transmembrane helix</keyword>
<feature type="transmembrane region" description="Helical" evidence="1">
    <location>
        <begin position="244"/>
        <end position="265"/>
    </location>
</feature>
<dbReference type="InterPro" id="IPR003675">
    <property type="entry name" value="Rce1/LyrA-like_dom"/>
</dbReference>
<dbReference type="PANTHER" id="PTHR39430:SF1">
    <property type="entry name" value="PROTEASE"/>
    <property type="match status" value="1"/>
</dbReference>
<dbReference type="Pfam" id="PF02517">
    <property type="entry name" value="Rce1-like"/>
    <property type="match status" value="1"/>
</dbReference>
<keyword evidence="1" id="KW-0812">Transmembrane</keyword>
<reference evidence="3 4" key="1">
    <citation type="submission" date="2018-03" db="EMBL/GenBank/DDBJ databases">
        <title>Genomic Encyclopedia of Archaeal and Bacterial Type Strains, Phase II (KMG-II): from individual species to whole genera.</title>
        <authorList>
            <person name="Goeker M."/>
        </authorList>
    </citation>
    <scope>NUCLEOTIDE SEQUENCE [LARGE SCALE GENOMIC DNA]</scope>
    <source>
        <strain evidence="3 4">DSM 45312</strain>
    </source>
</reference>
<feature type="transmembrane region" description="Helical" evidence="1">
    <location>
        <begin position="180"/>
        <end position="201"/>
    </location>
</feature>
<keyword evidence="1" id="KW-0472">Membrane</keyword>
<dbReference type="GO" id="GO:0080120">
    <property type="term" value="P:CAAX-box protein maturation"/>
    <property type="evidence" value="ECO:0007669"/>
    <property type="project" value="UniProtKB-ARBA"/>
</dbReference>
<protein>
    <submittedName>
        <fullName evidence="3">CAAX prenyl protease-like protein</fullName>
    </submittedName>
</protein>
<dbReference type="AlphaFoldDB" id="A0A2P8DKS0"/>
<name>A0A2P8DKS0_9ACTN</name>
<evidence type="ECO:0000256" key="1">
    <source>
        <dbReference type="SAM" id="Phobius"/>
    </source>
</evidence>
<dbReference type="GO" id="GO:0006508">
    <property type="term" value="P:proteolysis"/>
    <property type="evidence" value="ECO:0007669"/>
    <property type="project" value="UniProtKB-KW"/>
</dbReference>
<dbReference type="PANTHER" id="PTHR39430">
    <property type="entry name" value="MEMBRANE-ASSOCIATED PROTEASE-RELATED"/>
    <property type="match status" value="1"/>
</dbReference>
<organism evidence="3 4">
    <name type="scientific">Murinocardiopsis flavida</name>
    <dbReference type="NCBI Taxonomy" id="645275"/>
    <lineage>
        <taxon>Bacteria</taxon>
        <taxon>Bacillati</taxon>
        <taxon>Actinomycetota</taxon>
        <taxon>Actinomycetes</taxon>
        <taxon>Streptosporangiales</taxon>
        <taxon>Nocardiopsidaceae</taxon>
        <taxon>Murinocardiopsis</taxon>
    </lineage>
</organism>
<evidence type="ECO:0000313" key="3">
    <source>
        <dbReference type="EMBL" id="PSK97825.1"/>
    </source>
</evidence>
<gene>
    <name evidence="3" type="ORF">CLV63_107218</name>
</gene>
<feature type="transmembrane region" description="Helical" evidence="1">
    <location>
        <begin position="299"/>
        <end position="318"/>
    </location>
</feature>
<dbReference type="GO" id="GO:0004175">
    <property type="term" value="F:endopeptidase activity"/>
    <property type="evidence" value="ECO:0007669"/>
    <property type="project" value="UniProtKB-ARBA"/>
</dbReference>
<dbReference type="RefSeq" id="WP_106583144.1">
    <property type="nucleotide sequence ID" value="NZ_PYGA01000007.1"/>
</dbReference>
<proteinExistence type="predicted"/>
<keyword evidence="4" id="KW-1185">Reference proteome</keyword>
<sequence>MSVEQRVEPGIRDAFLSAGASGRRTTYPLLAVVLCQVFYIAVFAGAPLSGAAERMGAAEGSPSGIALGVLGQAATLLAPYVPLWLWLRYYERRSFFASTGFRFGRGTWRGLAAGLGVAWLFALGWIGVSLAAGTVRFAGVGAVPAVEAAATLAIGVGMLLLRIVMIGIEEQLYRGWLLQVIALRWGAVAGVLASSFFFTLWHFFFIGTLLLSSGRSHEPHWVLVLNIFLWSVFAALWTLRSGDLWAATGFHAGVLILPIFLPTVATPETVEEYPGLVVFLIDAPTHYSGGAGFAGLFEGLPATALLALLVAAAGAAVYRSRRSAVPSARPGR</sequence>